<evidence type="ECO:0000313" key="3">
    <source>
        <dbReference type="Proteomes" id="UP001589758"/>
    </source>
</evidence>
<feature type="non-terminal residue" evidence="2">
    <location>
        <position position="440"/>
    </location>
</feature>
<feature type="compositionally biased region" description="Polar residues" evidence="1">
    <location>
        <begin position="315"/>
        <end position="338"/>
    </location>
</feature>
<organism evidence="2 3">
    <name type="scientific">Thorsellia kenyensis</name>
    <dbReference type="NCBI Taxonomy" id="1549888"/>
    <lineage>
        <taxon>Bacteria</taxon>
        <taxon>Pseudomonadati</taxon>
        <taxon>Pseudomonadota</taxon>
        <taxon>Gammaproteobacteria</taxon>
        <taxon>Enterobacterales</taxon>
        <taxon>Thorselliaceae</taxon>
        <taxon>Thorsellia</taxon>
    </lineage>
</organism>
<name>A0ABV6C6F5_9GAMM</name>
<feature type="region of interest" description="Disordered" evidence="1">
    <location>
        <begin position="85"/>
        <end position="109"/>
    </location>
</feature>
<comment type="caution">
    <text evidence="2">The sequence shown here is derived from an EMBL/GenBank/DDBJ whole genome shotgun (WGS) entry which is preliminary data.</text>
</comment>
<reference evidence="2 3" key="1">
    <citation type="submission" date="2024-09" db="EMBL/GenBank/DDBJ databases">
        <authorList>
            <person name="Sun Q."/>
            <person name="Mori K."/>
        </authorList>
    </citation>
    <scope>NUCLEOTIDE SEQUENCE [LARGE SCALE GENOMIC DNA]</scope>
    <source>
        <strain evidence="2 3">CCM 8545</strain>
    </source>
</reference>
<feature type="region of interest" description="Disordered" evidence="1">
    <location>
        <begin position="56"/>
        <end position="75"/>
    </location>
</feature>
<dbReference type="EMBL" id="JBHLXE010000005">
    <property type="protein sequence ID" value="MFC0178537.1"/>
    <property type="molecule type" value="Genomic_DNA"/>
</dbReference>
<evidence type="ECO:0000313" key="2">
    <source>
        <dbReference type="EMBL" id="MFC0178537.1"/>
    </source>
</evidence>
<dbReference type="Gene3D" id="2.60.40.10">
    <property type="entry name" value="Immunoglobulins"/>
    <property type="match status" value="4"/>
</dbReference>
<keyword evidence="3" id="KW-1185">Reference proteome</keyword>
<evidence type="ECO:0000256" key="1">
    <source>
        <dbReference type="SAM" id="MobiDB-lite"/>
    </source>
</evidence>
<accession>A0ABV6C6F5</accession>
<dbReference type="InterPro" id="IPR013783">
    <property type="entry name" value="Ig-like_fold"/>
</dbReference>
<feature type="region of interest" description="Disordered" evidence="1">
    <location>
        <begin position="395"/>
        <end position="440"/>
    </location>
</feature>
<feature type="region of interest" description="Disordered" evidence="1">
    <location>
        <begin position="281"/>
        <end position="341"/>
    </location>
</feature>
<feature type="region of interest" description="Disordered" evidence="1">
    <location>
        <begin position="199"/>
        <end position="227"/>
    </location>
</feature>
<gene>
    <name evidence="2" type="ORF">ACFFIT_00195</name>
</gene>
<proteinExistence type="predicted"/>
<feature type="compositionally biased region" description="Polar residues" evidence="1">
    <location>
        <begin position="430"/>
        <end position="440"/>
    </location>
</feature>
<dbReference type="RefSeq" id="WP_385875301.1">
    <property type="nucleotide sequence ID" value="NZ_JBHLXE010000005.1"/>
</dbReference>
<sequence length="440" mass="46348">LVDTTAPGSIENLNIEGYNPDTDGLNTTTPTITGKGEAGQDVVVTLPNGEELVFSTDPKGDEYPLTYGPTDENGNAEFELQIPEGKLTDNTSGDLSVKQRDDAGNDSPALTYPVLVDTTAPGSIENLNIEGYNPDTDGLNTTTPTITGKGEAGQDVVVTLPNGEELVFSTDPKGDEYPLTYGPTDENGNAEFELQIPEGKLTDNTSGDLSVKQRDDAGNNSPALTYPVLVDTTPPGSIENLNIEGYNPDTDGLNTTTPTITGKGEAGQDVVVTLPNGEELVFSTDPKEGEYPLTYGPTDEDGNAEFELQIPEGNLSENESGDISVNQRDEAGNNSPSATYPVIVDTTPPGSIENLNIEGYNPDTDGLNTTTPTITGKGEAGQDVVVTLPNGEELVFSTDPKEGEYPLSYGPTDEDGNAEFELQIPEGKLTDNTSGDLSVN</sequence>
<protein>
    <submittedName>
        <fullName evidence="2">Uncharacterized protein</fullName>
    </submittedName>
</protein>
<dbReference type="Proteomes" id="UP001589758">
    <property type="component" value="Unassembled WGS sequence"/>
</dbReference>
<feature type="non-terminal residue" evidence="2">
    <location>
        <position position="1"/>
    </location>
</feature>